<dbReference type="GO" id="GO:0003984">
    <property type="term" value="F:acetolactate synthase activity"/>
    <property type="evidence" value="ECO:0007669"/>
    <property type="project" value="UniProtKB-EC"/>
</dbReference>
<dbReference type="InterPro" id="IPR027271">
    <property type="entry name" value="Acetolactate_synth/TF_NikR_C"/>
</dbReference>
<keyword evidence="2" id="KW-0808">Transferase</keyword>
<proteinExistence type="predicted"/>
<feature type="domain" description="ACT" evidence="1">
    <location>
        <begin position="16"/>
        <end position="90"/>
    </location>
</feature>
<reference evidence="2 3" key="1">
    <citation type="journal article" date="2014" name="Genome Announc.">
        <title>Draft Genome Sequences of Marine Flavobacterium Algibacter lectus Strains SS8 and NR4.</title>
        <authorList>
            <person name="Takatani N."/>
            <person name="Nakanishi M."/>
            <person name="Meirelles P."/>
            <person name="Mino S."/>
            <person name="Suda W."/>
            <person name="Oshima K."/>
            <person name="Hattori M."/>
            <person name="Ohkuma M."/>
            <person name="Hosokawa M."/>
            <person name="Miyashita K."/>
            <person name="Thompson F.L."/>
            <person name="Niwa A."/>
            <person name="Sawabe T."/>
            <person name="Sawabe T."/>
        </authorList>
    </citation>
    <scope>NUCLEOTIDE SEQUENCE [LARGE SCALE GENOMIC DNA]</scope>
    <source>
        <strain evidence="3">JCM19274</strain>
    </source>
</reference>
<gene>
    <name evidence="2" type="ORF">JCM19274_3852</name>
</gene>
<sequence length="170" mass="19700">MNIDSDLTINDSTENILIVCVKNSFGVLENILKTFSEKFIQVESVNSIAIEKQKALKIVLIVKAKNDQLENVIELIRNKAYTIEVENYIDSEVIYNELAYYKISYNYFLNSPITCLIINQHRVEIVEINREFIFLEQKGSRKEIVTFLKEIKSHGLVKFNSSGKIVINKY</sequence>
<dbReference type="AlphaFoldDB" id="A0A090WXX5"/>
<dbReference type="InterPro" id="IPR019455">
    <property type="entry name" value="Acetolactate_synth_ssu_C"/>
</dbReference>
<dbReference type="Pfam" id="PF10369">
    <property type="entry name" value="ALS_ss_C"/>
    <property type="match status" value="1"/>
</dbReference>
<dbReference type="EC" id="2.2.1.6" evidence="2"/>
<dbReference type="SUPFAM" id="SSF55021">
    <property type="entry name" value="ACT-like"/>
    <property type="match status" value="2"/>
</dbReference>
<accession>A0A090WXX5</accession>
<evidence type="ECO:0000313" key="2">
    <source>
        <dbReference type="EMBL" id="GAL81108.1"/>
    </source>
</evidence>
<dbReference type="Gene3D" id="3.30.70.1150">
    <property type="entry name" value="ACT-like. Chain A, domain 2"/>
    <property type="match status" value="1"/>
</dbReference>
<dbReference type="EMBL" id="BBNU01000014">
    <property type="protein sequence ID" value="GAL81108.1"/>
    <property type="molecule type" value="Genomic_DNA"/>
</dbReference>
<dbReference type="RefSeq" id="WP_042499463.1">
    <property type="nucleotide sequence ID" value="NZ_BBNU01000014.1"/>
</dbReference>
<protein>
    <submittedName>
        <fullName evidence="2">Acetolactate synthase small subunit</fullName>
        <ecNumber evidence="2">2.2.1.6</ecNumber>
    </submittedName>
</protein>
<dbReference type="InterPro" id="IPR045865">
    <property type="entry name" value="ACT-like_dom_sf"/>
</dbReference>
<comment type="caution">
    <text evidence="2">The sequence shown here is derived from an EMBL/GenBank/DDBJ whole genome shotgun (WGS) entry which is preliminary data.</text>
</comment>
<dbReference type="PROSITE" id="PS51671">
    <property type="entry name" value="ACT"/>
    <property type="match status" value="1"/>
</dbReference>
<evidence type="ECO:0000259" key="1">
    <source>
        <dbReference type="PROSITE" id="PS51671"/>
    </source>
</evidence>
<dbReference type="Proteomes" id="UP000029643">
    <property type="component" value="Unassembled WGS sequence"/>
</dbReference>
<name>A0A090WXX5_9FLAO</name>
<organism evidence="2 3">
    <name type="scientific">Algibacter lectus</name>
    <dbReference type="NCBI Taxonomy" id="221126"/>
    <lineage>
        <taxon>Bacteria</taxon>
        <taxon>Pseudomonadati</taxon>
        <taxon>Bacteroidota</taxon>
        <taxon>Flavobacteriia</taxon>
        <taxon>Flavobacteriales</taxon>
        <taxon>Flavobacteriaceae</taxon>
        <taxon>Algibacter</taxon>
    </lineage>
</organism>
<dbReference type="InterPro" id="IPR002912">
    <property type="entry name" value="ACT_dom"/>
</dbReference>
<evidence type="ECO:0000313" key="3">
    <source>
        <dbReference type="Proteomes" id="UP000029643"/>
    </source>
</evidence>
<dbReference type="Gene3D" id="3.30.70.260">
    <property type="match status" value="1"/>
</dbReference>